<proteinExistence type="predicted"/>
<comment type="caution">
    <text evidence="2">The sequence shown here is derived from an EMBL/GenBank/DDBJ whole genome shotgun (WGS) entry which is preliminary data.</text>
</comment>
<sequence>MSVEHQPFISLHDAANPFCLTHKSSHKHPQRNGTIGIIDHDHGLRPANMHNMVDVQDSPQNHPSDPPSLNLPETGSTEGMDWQSAFPFLSPPIGSGTVEADNTIVDANQYFNDGYWGREILDSVSRVDSRSTVEGQDNMFVSPSGPDPSSPAQDIDSHRLEAQDRIPDPATDLLRPISVQDTNLPEQQLPTPDSSFGHPMEKPASAGKRQKPIQRACREFSKGGCDLVFSSERELGRHLWELHSIKAFRCPNKGCIYRASRKDNVDAHWKKCKCGTQSSSSTSTIAKCIRRSPPATLHSQPEMFAKRPGFAQSAPLSIHQLLQDAEIPVPFPPASSPLGALPLPQSQREEPSLINNAPFISLGNGNSIAINTQVPPSSPQPEPHISPGQPLRDPLERENARLRAEVSRLTKKVVKLEARRKYLTESLNSLTNFISSLFHT</sequence>
<organism evidence="2 6">
    <name type="scientific">Orbilia oligospora</name>
    <name type="common">Nematode-trapping fungus</name>
    <name type="synonym">Arthrobotrys oligospora</name>
    <dbReference type="NCBI Taxonomy" id="2813651"/>
    <lineage>
        <taxon>Eukaryota</taxon>
        <taxon>Fungi</taxon>
        <taxon>Dikarya</taxon>
        <taxon>Ascomycota</taxon>
        <taxon>Pezizomycotina</taxon>
        <taxon>Orbiliomycetes</taxon>
        <taxon>Orbiliales</taxon>
        <taxon>Orbiliaceae</taxon>
        <taxon>Orbilia</taxon>
    </lineage>
</organism>
<evidence type="ECO:0000313" key="2">
    <source>
        <dbReference type="EMBL" id="KAF3184768.1"/>
    </source>
</evidence>
<dbReference type="Proteomes" id="UP000472727">
    <property type="component" value="Unassembled WGS sequence"/>
</dbReference>
<evidence type="ECO:0000313" key="3">
    <source>
        <dbReference type="EMBL" id="KAF3223453.1"/>
    </source>
</evidence>
<dbReference type="EMBL" id="WIPF01000028">
    <property type="protein sequence ID" value="KAF3225285.1"/>
    <property type="molecule type" value="Genomic_DNA"/>
</dbReference>
<dbReference type="AlphaFoldDB" id="A0A6G1MDJ4"/>
<dbReference type="Proteomes" id="UP000483672">
    <property type="component" value="Unassembled WGS sequence"/>
</dbReference>
<accession>A0A6G1MDJ4</accession>
<dbReference type="Proteomes" id="UP000479691">
    <property type="component" value="Unassembled WGS sequence"/>
</dbReference>
<dbReference type="EMBL" id="JAABOE010000023">
    <property type="protein sequence ID" value="KAF3184768.1"/>
    <property type="molecule type" value="Genomic_DNA"/>
</dbReference>
<reference evidence="5 6" key="1">
    <citation type="submission" date="2019-06" db="EMBL/GenBank/DDBJ databases">
        <authorList>
            <person name="Palmer J.M."/>
        </authorList>
    </citation>
    <scope>NUCLEOTIDE SEQUENCE [LARGE SCALE GENOMIC DNA]</scope>
    <source>
        <strain evidence="3 5">TWF106</strain>
        <strain evidence="4 7">TWF191</strain>
        <strain evidence="2 6">TWF788</strain>
    </source>
</reference>
<name>A0A6G1MDJ4_ORBOL</name>
<evidence type="ECO:0000313" key="5">
    <source>
        <dbReference type="Proteomes" id="UP000472727"/>
    </source>
</evidence>
<evidence type="ECO:0000256" key="1">
    <source>
        <dbReference type="SAM" id="MobiDB-lite"/>
    </source>
</evidence>
<feature type="compositionally biased region" description="Polar residues" evidence="1">
    <location>
        <begin position="132"/>
        <end position="141"/>
    </location>
</feature>
<protein>
    <submittedName>
        <fullName evidence="2">Uncharacterized protein</fullName>
    </submittedName>
</protein>
<dbReference type="EMBL" id="WIWS01000022">
    <property type="protein sequence ID" value="KAF3223453.1"/>
    <property type="molecule type" value="Genomic_DNA"/>
</dbReference>
<feature type="compositionally biased region" description="Polar residues" evidence="1">
    <location>
        <begin position="180"/>
        <end position="194"/>
    </location>
</feature>
<feature type="region of interest" description="Disordered" evidence="1">
    <location>
        <begin position="180"/>
        <end position="212"/>
    </location>
</feature>
<feature type="region of interest" description="Disordered" evidence="1">
    <location>
        <begin position="368"/>
        <end position="394"/>
    </location>
</feature>
<evidence type="ECO:0000313" key="6">
    <source>
        <dbReference type="Proteomes" id="UP000479691"/>
    </source>
</evidence>
<feature type="region of interest" description="Disordered" evidence="1">
    <location>
        <begin position="128"/>
        <end position="156"/>
    </location>
</feature>
<gene>
    <name evidence="3" type="ORF">TWF106_004846</name>
    <name evidence="4" type="ORF">TWF191_005334</name>
    <name evidence="2" type="ORF">TWF788_005018</name>
</gene>
<feature type="region of interest" description="Disordered" evidence="1">
    <location>
        <begin position="53"/>
        <end position="77"/>
    </location>
</feature>
<evidence type="ECO:0000313" key="4">
    <source>
        <dbReference type="EMBL" id="KAF3225285.1"/>
    </source>
</evidence>
<evidence type="ECO:0000313" key="7">
    <source>
        <dbReference type="Proteomes" id="UP000483672"/>
    </source>
</evidence>